<sequence length="333" mass="37127">MRRILLILAIFAALLPQRHTAKDDPVKAGPLLVTAEPLLLNDDDPAQKAVGPLRWLGSWDIRSKQSDFGSISAMLVQPDGSILGLSDSGTLMGFRVNAAGRTDGGRPFIAPLPIQPEERDWPTWRWDSESMVHDPVTDRYWVGFELQNRICRYSPGFARVESCVFWPEMADWPKTGGPEAMARLADGRFLVFSEKAEGLDGGKDLLLFDGDPADPDTPHPVRMTYRPPQGYMPTDALPLGGNRLLVLNRRVTMHEGFTGSIALVEMPELKAGAVLTGRQIARLAPPVISDNYEALALSYEKGQPVLWVMSDDNYQFFQRTLLIKFALPPEWMR</sequence>
<feature type="signal peptide" evidence="1">
    <location>
        <begin position="1"/>
        <end position="21"/>
    </location>
</feature>
<gene>
    <name evidence="3" type="ORF">KFK14_03595</name>
</gene>
<reference evidence="3" key="1">
    <citation type="submission" date="2021-04" db="EMBL/GenBank/DDBJ databases">
        <title>Isolation of p-tert-butylphenol degrading bacteria Sphingobium phenoxybenzoativorans Tas13 from active sludge.</title>
        <authorList>
            <person name="Li Y."/>
        </authorList>
    </citation>
    <scope>NUCLEOTIDE SEQUENCE</scope>
    <source>
        <strain evidence="3">Tas13</strain>
    </source>
</reference>
<evidence type="ECO:0000313" key="4">
    <source>
        <dbReference type="Proteomes" id="UP000681425"/>
    </source>
</evidence>
<evidence type="ECO:0000259" key="2">
    <source>
        <dbReference type="Pfam" id="PF13449"/>
    </source>
</evidence>
<dbReference type="InterPro" id="IPR027372">
    <property type="entry name" value="Phytase-like_dom"/>
</dbReference>
<keyword evidence="4" id="KW-1185">Reference proteome</keyword>
<dbReference type="Pfam" id="PF13449">
    <property type="entry name" value="Phytase-like"/>
    <property type="match status" value="1"/>
</dbReference>
<organism evidence="3 4">
    <name type="scientific">Sphingobium phenoxybenzoativorans</name>
    <dbReference type="NCBI Taxonomy" id="1592790"/>
    <lineage>
        <taxon>Bacteria</taxon>
        <taxon>Pseudomonadati</taxon>
        <taxon>Pseudomonadota</taxon>
        <taxon>Alphaproteobacteria</taxon>
        <taxon>Sphingomonadales</taxon>
        <taxon>Sphingomonadaceae</taxon>
        <taxon>Sphingobium</taxon>
    </lineage>
</organism>
<dbReference type="Proteomes" id="UP000681425">
    <property type="component" value="Chromosome"/>
</dbReference>
<name>A0A975K9K9_9SPHN</name>
<proteinExistence type="predicted"/>
<dbReference type="PIRSF" id="PIRSF031900">
    <property type="entry name" value="UCP031900"/>
    <property type="match status" value="1"/>
</dbReference>
<dbReference type="KEGG" id="spph:KFK14_03595"/>
<dbReference type="RefSeq" id="WP_212609906.1">
    <property type="nucleotide sequence ID" value="NZ_CP073910.1"/>
</dbReference>
<dbReference type="EMBL" id="CP073910">
    <property type="protein sequence ID" value="QUT06558.1"/>
    <property type="molecule type" value="Genomic_DNA"/>
</dbReference>
<feature type="chain" id="PRO_5037800142" evidence="1">
    <location>
        <begin position="22"/>
        <end position="333"/>
    </location>
</feature>
<dbReference type="InterPro" id="IPR014567">
    <property type="entry name" value="UCP031900"/>
</dbReference>
<feature type="domain" description="Phytase-like" evidence="2">
    <location>
        <begin position="67"/>
        <end position="314"/>
    </location>
</feature>
<evidence type="ECO:0000313" key="3">
    <source>
        <dbReference type="EMBL" id="QUT06558.1"/>
    </source>
</evidence>
<accession>A0A975K9K9</accession>
<protein>
    <submittedName>
        <fullName evidence="3">Esterase-like activity of phytase family protein</fullName>
    </submittedName>
</protein>
<dbReference type="AlphaFoldDB" id="A0A975K9K9"/>
<evidence type="ECO:0000256" key="1">
    <source>
        <dbReference type="SAM" id="SignalP"/>
    </source>
</evidence>
<keyword evidence="1" id="KW-0732">Signal</keyword>